<dbReference type="Proteomes" id="UP000186922">
    <property type="component" value="Unassembled WGS sequence"/>
</dbReference>
<feature type="compositionally biased region" description="Basic and acidic residues" evidence="1">
    <location>
        <begin position="1"/>
        <end position="15"/>
    </location>
</feature>
<dbReference type="AlphaFoldDB" id="A0A1D1VSV8"/>
<proteinExistence type="predicted"/>
<evidence type="ECO:0000256" key="1">
    <source>
        <dbReference type="SAM" id="MobiDB-lite"/>
    </source>
</evidence>
<comment type="caution">
    <text evidence="2">The sequence shown here is derived from an EMBL/GenBank/DDBJ whole genome shotgun (WGS) entry which is preliminary data.</text>
</comment>
<reference evidence="2 3" key="1">
    <citation type="journal article" date="2016" name="Nat. Commun.">
        <title>Extremotolerant tardigrade genome and improved radiotolerance of human cultured cells by tardigrade-unique protein.</title>
        <authorList>
            <person name="Hashimoto T."/>
            <person name="Horikawa D.D."/>
            <person name="Saito Y."/>
            <person name="Kuwahara H."/>
            <person name="Kozuka-Hata H."/>
            <person name="Shin-I T."/>
            <person name="Minakuchi Y."/>
            <person name="Ohishi K."/>
            <person name="Motoyama A."/>
            <person name="Aizu T."/>
            <person name="Enomoto A."/>
            <person name="Kondo K."/>
            <person name="Tanaka S."/>
            <person name="Hara Y."/>
            <person name="Koshikawa S."/>
            <person name="Sagara H."/>
            <person name="Miura T."/>
            <person name="Yokobori S."/>
            <person name="Miyagawa K."/>
            <person name="Suzuki Y."/>
            <person name="Kubo T."/>
            <person name="Oyama M."/>
            <person name="Kohara Y."/>
            <person name="Fujiyama A."/>
            <person name="Arakawa K."/>
            <person name="Katayama T."/>
            <person name="Toyoda A."/>
            <person name="Kunieda T."/>
        </authorList>
    </citation>
    <scope>NUCLEOTIDE SEQUENCE [LARGE SCALE GENOMIC DNA]</scope>
    <source>
        <strain evidence="2 3">YOKOZUNA-1</strain>
    </source>
</reference>
<accession>A0A1D1VSV8</accession>
<dbReference type="EMBL" id="BDGG01000011">
    <property type="protein sequence ID" value="GAV04637.1"/>
    <property type="molecule type" value="Genomic_DNA"/>
</dbReference>
<name>A0A1D1VSV8_RAMVA</name>
<feature type="region of interest" description="Disordered" evidence="1">
    <location>
        <begin position="1"/>
        <end position="56"/>
    </location>
</feature>
<protein>
    <submittedName>
        <fullName evidence="2">Uncharacterized protein</fullName>
    </submittedName>
</protein>
<keyword evidence="3" id="KW-1185">Reference proteome</keyword>
<feature type="compositionally biased region" description="Basic and acidic residues" evidence="1">
    <location>
        <begin position="23"/>
        <end position="36"/>
    </location>
</feature>
<feature type="compositionally biased region" description="Polar residues" evidence="1">
    <location>
        <begin position="38"/>
        <end position="56"/>
    </location>
</feature>
<evidence type="ECO:0000313" key="3">
    <source>
        <dbReference type="Proteomes" id="UP000186922"/>
    </source>
</evidence>
<gene>
    <name evidence="2" type="primary">RvY_14895-1</name>
    <name evidence="2" type="synonym">RvY_14895.1</name>
    <name evidence="2" type="ORF">RvY_14895</name>
</gene>
<sequence>MDVEESCEKREESQRDGQSCEDDQQRTGDDSSEDRVASTANLKQKWPGQSNGPLPT</sequence>
<organism evidence="2 3">
    <name type="scientific">Ramazzottius varieornatus</name>
    <name type="common">Water bear</name>
    <name type="synonym">Tardigrade</name>
    <dbReference type="NCBI Taxonomy" id="947166"/>
    <lineage>
        <taxon>Eukaryota</taxon>
        <taxon>Metazoa</taxon>
        <taxon>Ecdysozoa</taxon>
        <taxon>Tardigrada</taxon>
        <taxon>Eutardigrada</taxon>
        <taxon>Parachela</taxon>
        <taxon>Hypsibioidea</taxon>
        <taxon>Ramazzottiidae</taxon>
        <taxon>Ramazzottius</taxon>
    </lineage>
</organism>
<evidence type="ECO:0000313" key="2">
    <source>
        <dbReference type="EMBL" id="GAV04637.1"/>
    </source>
</evidence>